<dbReference type="InterPro" id="IPR010140">
    <property type="entry name" value="Histidinol_P_phosphatase_HisJ"/>
</dbReference>
<dbReference type="InterPro" id="IPR004013">
    <property type="entry name" value="PHP_dom"/>
</dbReference>
<dbReference type="UniPathway" id="UPA00031">
    <property type="reaction ID" value="UER00013"/>
</dbReference>
<keyword evidence="5 8" id="KW-0378">Hydrolase</keyword>
<evidence type="ECO:0000259" key="9">
    <source>
        <dbReference type="Pfam" id="PF02811"/>
    </source>
</evidence>
<evidence type="ECO:0000256" key="2">
    <source>
        <dbReference type="ARBA" id="ARBA00009152"/>
    </source>
</evidence>
<dbReference type="Proteomes" id="UP000322619">
    <property type="component" value="Unassembled WGS sequence"/>
</dbReference>
<keyword evidence="6 8" id="KW-0368">Histidine biosynthesis</keyword>
<dbReference type="PANTHER" id="PTHR21039">
    <property type="entry name" value="HISTIDINOL PHOSPHATASE-RELATED"/>
    <property type="match status" value="1"/>
</dbReference>
<evidence type="ECO:0000313" key="10">
    <source>
        <dbReference type="EMBL" id="TYC82241.1"/>
    </source>
</evidence>
<dbReference type="PANTHER" id="PTHR21039:SF0">
    <property type="entry name" value="HISTIDINOL-PHOSPHATASE"/>
    <property type="match status" value="1"/>
</dbReference>
<reference evidence="10 11" key="1">
    <citation type="submission" date="2019-08" db="EMBL/GenBank/DDBJ databases">
        <title>Isolation and enrichment of carboxydotrophic bacteria from anaerobic sludge for the production of bio-based chemicals from syngas.</title>
        <authorList>
            <person name="Antares A.L."/>
            <person name="Moreira J."/>
            <person name="Diender M."/>
            <person name="Parshina S.N."/>
            <person name="Stams A.J.M."/>
            <person name="Alves M."/>
            <person name="Alves J.I."/>
            <person name="Sousa D.Z."/>
        </authorList>
    </citation>
    <scope>NUCLEOTIDE SEQUENCE [LARGE SCALE GENOMIC DNA]</scope>
    <source>
        <strain evidence="10 11">JM</strain>
    </source>
</reference>
<dbReference type="GO" id="GO:0000105">
    <property type="term" value="P:L-histidine biosynthetic process"/>
    <property type="evidence" value="ECO:0007669"/>
    <property type="project" value="UniProtKB-UniRule"/>
</dbReference>
<organism evidence="10 11">
    <name type="scientific">Acetobacterium wieringae</name>
    <dbReference type="NCBI Taxonomy" id="52694"/>
    <lineage>
        <taxon>Bacteria</taxon>
        <taxon>Bacillati</taxon>
        <taxon>Bacillota</taxon>
        <taxon>Clostridia</taxon>
        <taxon>Eubacteriales</taxon>
        <taxon>Eubacteriaceae</taxon>
        <taxon>Acetobacterium</taxon>
    </lineage>
</organism>
<dbReference type="CDD" id="cd12110">
    <property type="entry name" value="PHP_HisPPase_Hisj_like"/>
    <property type="match status" value="1"/>
</dbReference>
<dbReference type="EC" id="3.1.3.15" evidence="3 8"/>
<sequence length="291" mass="33532">MQTFGGIKMLLANYHVHSDYCDGKNTLEEMVKAGIAAGLTSMGLSSHFPLPFANDWTMKEENVEVYLNDINDLKTRYASQIELYCGMEIDFFIDRQDISDLAKVVRPQLDYTIMSIHAMGITTGDAVSYIDESPQDFEKGLKKYYRGDTRKFIKDYYQSIEIMAKTFEPEILGHIDLIKKYNQNNYFFDENEDWYQETVCVCLDGIAETSTRMEINTGANMRTPGVGRYPSDWMIPEMKKRNIPITVGGDSHSVEGIVYEYNQAEKYLAECGYREYWVLKKGRWEAQPLGV</sequence>
<evidence type="ECO:0000256" key="3">
    <source>
        <dbReference type="ARBA" id="ARBA00013085"/>
    </source>
</evidence>
<dbReference type="GO" id="GO:0005737">
    <property type="term" value="C:cytoplasm"/>
    <property type="evidence" value="ECO:0007669"/>
    <property type="project" value="TreeGrafter"/>
</dbReference>
<dbReference type="EMBL" id="VSLA01000030">
    <property type="protein sequence ID" value="TYC82241.1"/>
    <property type="molecule type" value="Genomic_DNA"/>
</dbReference>
<evidence type="ECO:0000256" key="8">
    <source>
        <dbReference type="RuleBase" id="RU366003"/>
    </source>
</evidence>
<comment type="catalytic activity">
    <reaction evidence="7 8">
        <text>L-histidinol phosphate + H2O = L-histidinol + phosphate</text>
        <dbReference type="Rhea" id="RHEA:14465"/>
        <dbReference type="ChEBI" id="CHEBI:15377"/>
        <dbReference type="ChEBI" id="CHEBI:43474"/>
        <dbReference type="ChEBI" id="CHEBI:57699"/>
        <dbReference type="ChEBI" id="CHEBI:57980"/>
        <dbReference type="EC" id="3.1.3.15"/>
    </reaction>
</comment>
<dbReference type="InterPro" id="IPR016195">
    <property type="entry name" value="Pol/histidinol_Pase-like"/>
</dbReference>
<dbReference type="AlphaFoldDB" id="A0A5D0WH54"/>
<comment type="caution">
    <text evidence="10">The sequence shown here is derived from an EMBL/GenBank/DDBJ whole genome shotgun (WGS) entry which is preliminary data.</text>
</comment>
<evidence type="ECO:0000313" key="11">
    <source>
        <dbReference type="Proteomes" id="UP000322619"/>
    </source>
</evidence>
<dbReference type="Gene3D" id="3.20.20.140">
    <property type="entry name" value="Metal-dependent hydrolases"/>
    <property type="match status" value="1"/>
</dbReference>
<accession>A0A5D0WH54</accession>
<comment type="similarity">
    <text evidence="2 8">Belongs to the PHP hydrolase family. HisK subfamily.</text>
</comment>
<evidence type="ECO:0000256" key="6">
    <source>
        <dbReference type="ARBA" id="ARBA00023102"/>
    </source>
</evidence>
<evidence type="ECO:0000256" key="7">
    <source>
        <dbReference type="ARBA" id="ARBA00049158"/>
    </source>
</evidence>
<dbReference type="Pfam" id="PF02811">
    <property type="entry name" value="PHP"/>
    <property type="match status" value="1"/>
</dbReference>
<comment type="pathway">
    <text evidence="1 8">Amino-acid biosynthesis; L-histidine biosynthesis; L-histidine from 5-phospho-alpha-D-ribose 1-diphosphate: step 8/9.</text>
</comment>
<keyword evidence="4 8" id="KW-0028">Amino-acid biosynthesis</keyword>
<evidence type="ECO:0000256" key="5">
    <source>
        <dbReference type="ARBA" id="ARBA00022801"/>
    </source>
</evidence>
<gene>
    <name evidence="10" type="primary">hisJ</name>
    <name evidence="10" type="ORF">FXB42_16280</name>
</gene>
<feature type="domain" description="PHP" evidence="9">
    <location>
        <begin position="14"/>
        <end position="217"/>
    </location>
</feature>
<name>A0A5D0WH54_9FIRM</name>
<dbReference type="NCBIfam" id="TIGR01856">
    <property type="entry name" value="hisJ_fam"/>
    <property type="match status" value="1"/>
</dbReference>
<dbReference type="SUPFAM" id="SSF89550">
    <property type="entry name" value="PHP domain-like"/>
    <property type="match status" value="1"/>
</dbReference>
<dbReference type="NCBIfam" id="NF005996">
    <property type="entry name" value="PRK08123.1"/>
    <property type="match status" value="1"/>
</dbReference>
<proteinExistence type="inferred from homology"/>
<dbReference type="GO" id="GO:0004401">
    <property type="term" value="F:histidinol-phosphatase activity"/>
    <property type="evidence" value="ECO:0007669"/>
    <property type="project" value="UniProtKB-UniRule"/>
</dbReference>
<evidence type="ECO:0000256" key="4">
    <source>
        <dbReference type="ARBA" id="ARBA00022605"/>
    </source>
</evidence>
<protein>
    <recommendedName>
        <fullName evidence="3 8">Histidinol-phosphatase</fullName>
        <shortName evidence="8">HolPase</shortName>
        <ecNumber evidence="3 8">3.1.3.15</ecNumber>
    </recommendedName>
</protein>
<evidence type="ECO:0000256" key="1">
    <source>
        <dbReference type="ARBA" id="ARBA00004970"/>
    </source>
</evidence>